<dbReference type="InterPro" id="IPR029044">
    <property type="entry name" value="Nucleotide-diphossugar_trans"/>
</dbReference>
<dbReference type="RefSeq" id="WP_015811045.1">
    <property type="nucleotide sequence ID" value="NC_013037.1"/>
</dbReference>
<dbReference type="GO" id="GO:0016740">
    <property type="term" value="F:transferase activity"/>
    <property type="evidence" value="ECO:0007669"/>
    <property type="project" value="UniProtKB-KW"/>
</dbReference>
<evidence type="ECO:0000313" key="5">
    <source>
        <dbReference type="Proteomes" id="UP000002011"/>
    </source>
</evidence>
<evidence type="ECO:0000259" key="2">
    <source>
        <dbReference type="Pfam" id="PF00535"/>
    </source>
</evidence>
<dbReference type="InterPro" id="IPR027791">
    <property type="entry name" value="Galactosyl_T_C"/>
</dbReference>
<dbReference type="Pfam" id="PF02709">
    <property type="entry name" value="Glyco_transf_7C"/>
    <property type="match status" value="1"/>
</dbReference>
<organism evidence="4 5">
    <name type="scientific">Dyadobacter fermentans (strain ATCC 700827 / DSM 18053 / CIP 107007 / KCTC 52180 / NS114)</name>
    <dbReference type="NCBI Taxonomy" id="471854"/>
    <lineage>
        <taxon>Bacteria</taxon>
        <taxon>Pseudomonadati</taxon>
        <taxon>Bacteroidota</taxon>
        <taxon>Cytophagia</taxon>
        <taxon>Cytophagales</taxon>
        <taxon>Spirosomataceae</taxon>
        <taxon>Dyadobacter</taxon>
    </lineage>
</organism>
<keyword evidence="1 4" id="KW-0808">Transferase</keyword>
<proteinExistence type="predicted"/>
<dbReference type="SUPFAM" id="SSF53448">
    <property type="entry name" value="Nucleotide-diphospho-sugar transferases"/>
    <property type="match status" value="1"/>
</dbReference>
<accession>C6VRT8</accession>
<dbReference type="InterPro" id="IPR001173">
    <property type="entry name" value="Glyco_trans_2-like"/>
</dbReference>
<gene>
    <name evidence="4" type="ordered locus">Dfer_1546</name>
</gene>
<dbReference type="CAZy" id="GT2">
    <property type="family name" value="Glycosyltransferase Family 2"/>
</dbReference>
<keyword evidence="5" id="KW-1185">Reference proteome</keyword>
<dbReference type="PANTHER" id="PTHR43685">
    <property type="entry name" value="GLYCOSYLTRANSFERASE"/>
    <property type="match status" value="1"/>
</dbReference>
<protein>
    <submittedName>
        <fullName evidence="4">Glycosyl transferase family 2</fullName>
    </submittedName>
</protein>
<dbReference type="Proteomes" id="UP000002011">
    <property type="component" value="Chromosome"/>
</dbReference>
<feature type="domain" description="Galactosyltransferase C-terminal" evidence="3">
    <location>
        <begin position="173"/>
        <end position="234"/>
    </location>
</feature>
<dbReference type="OrthoDB" id="9815923at2"/>
<dbReference type="EMBL" id="CP001619">
    <property type="protein sequence ID" value="ACT92791.1"/>
    <property type="molecule type" value="Genomic_DNA"/>
</dbReference>
<dbReference type="Pfam" id="PF00535">
    <property type="entry name" value="Glycos_transf_2"/>
    <property type="match status" value="1"/>
</dbReference>
<reference evidence="4 5" key="1">
    <citation type="journal article" date="2009" name="Stand. Genomic Sci.">
        <title>Complete genome sequence of Dyadobacter fermentans type strain (NS114).</title>
        <authorList>
            <person name="Lang E."/>
            <person name="Lapidus A."/>
            <person name="Chertkov O."/>
            <person name="Brettin T."/>
            <person name="Detter J.C."/>
            <person name="Han C."/>
            <person name="Copeland A."/>
            <person name="Glavina Del Rio T."/>
            <person name="Nolan M."/>
            <person name="Chen F."/>
            <person name="Lucas S."/>
            <person name="Tice H."/>
            <person name="Cheng J.F."/>
            <person name="Land M."/>
            <person name="Hauser L."/>
            <person name="Chang Y.J."/>
            <person name="Jeffries C.D."/>
            <person name="Kopitz M."/>
            <person name="Bruce D."/>
            <person name="Goodwin L."/>
            <person name="Pitluck S."/>
            <person name="Ovchinnikova G."/>
            <person name="Pati A."/>
            <person name="Ivanova N."/>
            <person name="Mavrommatis K."/>
            <person name="Chen A."/>
            <person name="Palaniappan K."/>
            <person name="Chain P."/>
            <person name="Bristow J."/>
            <person name="Eisen J.A."/>
            <person name="Markowitz V."/>
            <person name="Hugenholtz P."/>
            <person name="Goker M."/>
            <person name="Rohde M."/>
            <person name="Kyrpides N.C."/>
            <person name="Klenk H.P."/>
        </authorList>
    </citation>
    <scope>NUCLEOTIDE SEQUENCE [LARGE SCALE GENOMIC DNA]</scope>
    <source>
        <strain evidence="5">ATCC 700827 / DSM 18053 / CIP 107007 / KCTC 52180 / NS114</strain>
    </source>
</reference>
<sequence>MGSAPATSLIIATYNWAEALHCSLLSVLKQKTLPLEVIIADDGSDHRTRDLIARMQQIFPVPVIHVWHEDRGFRKSEILNRAVRQTSGTYIVQVDGDVVLHASFIQDHIAAAECGAFVRGTRARLNPARTEELLKSSEAEMRKTNFRFYSRGVDNRLNAVRLPVFRSLGQRREMKSRSVRGSNLAYWKDDFLRVNGYNNELSGWGHEDEELAARFINNNIIKKIVKLSAVQYHLHHDELPRSNEPFHREAVQQTLLTKVKKCLNGYENLL</sequence>
<dbReference type="InterPro" id="IPR050834">
    <property type="entry name" value="Glycosyltransf_2"/>
</dbReference>
<feature type="domain" description="Glycosyltransferase 2-like" evidence="2">
    <location>
        <begin position="8"/>
        <end position="138"/>
    </location>
</feature>
<dbReference type="KEGG" id="dfe:Dfer_1546"/>
<evidence type="ECO:0000256" key="1">
    <source>
        <dbReference type="ARBA" id="ARBA00022679"/>
    </source>
</evidence>
<evidence type="ECO:0000313" key="4">
    <source>
        <dbReference type="EMBL" id="ACT92791.1"/>
    </source>
</evidence>
<dbReference type="Gene3D" id="3.90.550.10">
    <property type="entry name" value="Spore Coat Polysaccharide Biosynthesis Protein SpsA, Chain A"/>
    <property type="match status" value="1"/>
</dbReference>
<dbReference type="STRING" id="471854.Dfer_1546"/>
<dbReference type="PANTHER" id="PTHR43685:SF3">
    <property type="entry name" value="SLR2126 PROTEIN"/>
    <property type="match status" value="1"/>
</dbReference>
<dbReference type="AlphaFoldDB" id="C6VRT8"/>
<dbReference type="HOGENOM" id="CLU_025996_24_0_10"/>
<evidence type="ECO:0000259" key="3">
    <source>
        <dbReference type="Pfam" id="PF02709"/>
    </source>
</evidence>
<name>C6VRT8_DYAFD</name>
<dbReference type="CDD" id="cd06420">
    <property type="entry name" value="GT2_Chondriotin_Pol_N"/>
    <property type="match status" value="1"/>
</dbReference>
<dbReference type="eggNOG" id="COG1215">
    <property type="taxonomic scope" value="Bacteria"/>
</dbReference>